<dbReference type="SUPFAM" id="SSF57701">
    <property type="entry name" value="Zn2/Cys6 DNA-binding domain"/>
    <property type="match status" value="1"/>
</dbReference>
<dbReference type="Pfam" id="PF00172">
    <property type="entry name" value="Zn_clus"/>
    <property type="match status" value="1"/>
</dbReference>
<dbReference type="Pfam" id="PF11951">
    <property type="entry name" value="Fungal_trans_2"/>
    <property type="match status" value="1"/>
</dbReference>
<dbReference type="InterPro" id="IPR052400">
    <property type="entry name" value="Zn2-C6_fungal_TF"/>
</dbReference>
<feature type="compositionally biased region" description="Basic and acidic residues" evidence="2">
    <location>
        <begin position="1"/>
        <end position="11"/>
    </location>
</feature>
<dbReference type="AlphaFoldDB" id="A0A3M2SJN6"/>
<evidence type="ECO:0000259" key="3">
    <source>
        <dbReference type="PROSITE" id="PS50048"/>
    </source>
</evidence>
<organism evidence="4 5">
    <name type="scientific">Fusarium kuroshium</name>
    <dbReference type="NCBI Taxonomy" id="2010991"/>
    <lineage>
        <taxon>Eukaryota</taxon>
        <taxon>Fungi</taxon>
        <taxon>Dikarya</taxon>
        <taxon>Ascomycota</taxon>
        <taxon>Pezizomycotina</taxon>
        <taxon>Sordariomycetes</taxon>
        <taxon>Hypocreomycetidae</taxon>
        <taxon>Hypocreales</taxon>
        <taxon>Nectriaceae</taxon>
        <taxon>Fusarium</taxon>
        <taxon>Fusarium solani species complex</taxon>
    </lineage>
</organism>
<reference evidence="4 5" key="1">
    <citation type="submission" date="2017-06" db="EMBL/GenBank/DDBJ databases">
        <title>Comparative genomic analysis of Ambrosia Fusariam Clade fungi.</title>
        <authorList>
            <person name="Stajich J.E."/>
            <person name="Carrillo J."/>
            <person name="Kijimoto T."/>
            <person name="Eskalen A."/>
            <person name="O'Donnell K."/>
            <person name="Kasson M."/>
        </authorList>
    </citation>
    <scope>NUCLEOTIDE SEQUENCE [LARGE SCALE GENOMIC DNA]</scope>
    <source>
        <strain evidence="4">UCR3666</strain>
    </source>
</reference>
<dbReference type="SMART" id="SM00066">
    <property type="entry name" value="GAL4"/>
    <property type="match status" value="1"/>
</dbReference>
<gene>
    <name evidence="4" type="ORF">CDV36_002560</name>
</gene>
<evidence type="ECO:0000256" key="2">
    <source>
        <dbReference type="SAM" id="MobiDB-lite"/>
    </source>
</evidence>
<feature type="region of interest" description="Disordered" evidence="2">
    <location>
        <begin position="1"/>
        <end position="31"/>
    </location>
</feature>
<feature type="region of interest" description="Disordered" evidence="2">
    <location>
        <begin position="75"/>
        <end position="115"/>
    </location>
</feature>
<comment type="caution">
    <text evidence="4">The sequence shown here is derived from an EMBL/GenBank/DDBJ whole genome shotgun (WGS) entry which is preliminary data.</text>
</comment>
<proteinExistence type="predicted"/>
<dbReference type="GO" id="GO:0008270">
    <property type="term" value="F:zinc ion binding"/>
    <property type="evidence" value="ECO:0007669"/>
    <property type="project" value="InterPro"/>
</dbReference>
<dbReference type="GO" id="GO:0000981">
    <property type="term" value="F:DNA-binding transcription factor activity, RNA polymerase II-specific"/>
    <property type="evidence" value="ECO:0007669"/>
    <property type="project" value="InterPro"/>
</dbReference>
<dbReference type="EMBL" id="NKUJ01000028">
    <property type="protein sequence ID" value="RMJ17734.1"/>
    <property type="molecule type" value="Genomic_DNA"/>
</dbReference>
<evidence type="ECO:0000256" key="1">
    <source>
        <dbReference type="ARBA" id="ARBA00023242"/>
    </source>
</evidence>
<feature type="domain" description="Zn(2)-C6 fungal-type" evidence="3">
    <location>
        <begin position="32"/>
        <end position="62"/>
    </location>
</feature>
<protein>
    <recommendedName>
        <fullName evidence="3">Zn(2)-C6 fungal-type domain-containing protein</fullName>
    </recommendedName>
</protein>
<dbReference type="InterPro" id="IPR021858">
    <property type="entry name" value="Fun_TF"/>
</dbReference>
<dbReference type="PROSITE" id="PS50048">
    <property type="entry name" value="ZN2_CY6_FUNGAL_2"/>
    <property type="match status" value="1"/>
</dbReference>
<dbReference type="Proteomes" id="UP000277212">
    <property type="component" value="Unassembled WGS sequence"/>
</dbReference>
<dbReference type="InterPro" id="IPR036864">
    <property type="entry name" value="Zn2-C6_fun-type_DNA-bd_sf"/>
</dbReference>
<sequence length="418" mass="47239">MSEDQPIDHVHSSSRCPCRPTQRRSHKKSRNGCRNCKQRRVKCDENKPVCGNCSRCFIPCDFDVANASTSLPAAATVPRRRGRPLKWGSSPDNQAPKPTPGLSELREPDLSAPGPEVPLNVQDMQLFYHFITTTSLTLGDDVLWHDKVPRLAFEHHYILRLMLAMSALHLSRLRAIEASKYEELAEAHASVALRQVTELLPHVSRKNCSALYIATVLVCNYTFAKPPGQNHFLLVAEGTKVAWWNLFRGVRIVIETMGLPAIFSGVLGPFPPENTTRLLPIEDRQGYIPWEEPMSSLDALIAGSKEPGLENIKGICEGLIDCFRGVYGTAEQPESETHGKMHIVMRWLWLLEDDFLHQVNNMIPQALLLLGHFAVLIQTVECFWFMKGWAYHIVEGIQPHLGSDYIGWIAWPRRQVKQ</sequence>
<keyword evidence="1" id="KW-0539">Nucleus</keyword>
<accession>A0A3M2SJN6</accession>
<name>A0A3M2SJN6_9HYPO</name>
<dbReference type="CDD" id="cd00067">
    <property type="entry name" value="GAL4"/>
    <property type="match status" value="1"/>
</dbReference>
<dbReference type="PANTHER" id="PTHR47657:SF13">
    <property type="entry name" value="ZN(2)-C6 FUNGAL-TYPE DOMAIN-CONTAINING PROTEIN-RELATED"/>
    <property type="match status" value="1"/>
</dbReference>
<evidence type="ECO:0000313" key="5">
    <source>
        <dbReference type="Proteomes" id="UP000277212"/>
    </source>
</evidence>
<dbReference type="PANTHER" id="PTHR47657">
    <property type="entry name" value="STEROL REGULATORY ELEMENT-BINDING PROTEIN ECM22"/>
    <property type="match status" value="1"/>
</dbReference>
<dbReference type="PROSITE" id="PS00463">
    <property type="entry name" value="ZN2_CY6_FUNGAL_1"/>
    <property type="match status" value="1"/>
</dbReference>
<dbReference type="STRING" id="2010991.A0A3M2SJN6"/>
<dbReference type="Gene3D" id="4.10.240.10">
    <property type="entry name" value="Zn(2)-C6 fungal-type DNA-binding domain"/>
    <property type="match status" value="1"/>
</dbReference>
<dbReference type="OrthoDB" id="416217at2759"/>
<evidence type="ECO:0000313" key="4">
    <source>
        <dbReference type="EMBL" id="RMJ17734.1"/>
    </source>
</evidence>
<keyword evidence="5" id="KW-1185">Reference proteome</keyword>
<feature type="compositionally biased region" description="Basic residues" evidence="2">
    <location>
        <begin position="21"/>
        <end position="31"/>
    </location>
</feature>
<dbReference type="InterPro" id="IPR001138">
    <property type="entry name" value="Zn2Cys6_DnaBD"/>
</dbReference>